<dbReference type="Proteomes" id="UP001242811">
    <property type="component" value="Unassembled WGS sequence"/>
</dbReference>
<proteinExistence type="predicted"/>
<name>A0ABU0KR37_9BACL</name>
<evidence type="ECO:0000313" key="1">
    <source>
        <dbReference type="EMBL" id="MDQ0491898.1"/>
    </source>
</evidence>
<protein>
    <recommendedName>
        <fullName evidence="3">DUF1540 domain-containing protein</fullName>
    </recommendedName>
</protein>
<reference evidence="1 2" key="1">
    <citation type="submission" date="2023-07" db="EMBL/GenBank/DDBJ databases">
        <title>Genomic Encyclopedia of Type Strains, Phase IV (KMG-IV): sequencing the most valuable type-strain genomes for metagenomic binning, comparative biology and taxonomic classification.</title>
        <authorList>
            <person name="Goeker M."/>
        </authorList>
    </citation>
    <scope>NUCLEOTIDE SEQUENCE [LARGE SCALE GENOMIC DNA]</scope>
    <source>
        <strain evidence="1 2">DSM 14914</strain>
    </source>
</reference>
<sequence length="42" mass="4798">MDGLCESCQTIQFQCTLFMKQQNICHTAVTTITIMDEGDKNR</sequence>
<evidence type="ECO:0008006" key="3">
    <source>
        <dbReference type="Google" id="ProtNLM"/>
    </source>
</evidence>
<gene>
    <name evidence="1" type="ORF">QOZ95_000045</name>
</gene>
<organism evidence="1 2">
    <name type="scientific">Paenibacillus brasilensis</name>
    <dbReference type="NCBI Taxonomy" id="128574"/>
    <lineage>
        <taxon>Bacteria</taxon>
        <taxon>Bacillati</taxon>
        <taxon>Bacillota</taxon>
        <taxon>Bacilli</taxon>
        <taxon>Bacillales</taxon>
        <taxon>Paenibacillaceae</taxon>
        <taxon>Paenibacillus</taxon>
    </lineage>
</organism>
<evidence type="ECO:0000313" key="2">
    <source>
        <dbReference type="Proteomes" id="UP001242811"/>
    </source>
</evidence>
<keyword evidence="2" id="KW-1185">Reference proteome</keyword>
<accession>A0ABU0KR37</accession>
<dbReference type="EMBL" id="JAUSWA010000001">
    <property type="protein sequence ID" value="MDQ0491898.1"/>
    <property type="molecule type" value="Genomic_DNA"/>
</dbReference>
<comment type="caution">
    <text evidence="1">The sequence shown here is derived from an EMBL/GenBank/DDBJ whole genome shotgun (WGS) entry which is preliminary data.</text>
</comment>